<dbReference type="EMBL" id="HG806593">
    <property type="protein sequence ID" value="CDW59446.1"/>
    <property type="molecule type" value="Genomic_DNA"/>
</dbReference>
<keyword evidence="2" id="KW-1185">Reference proteome</keyword>
<dbReference type="AlphaFoldDB" id="A0A077ZGJ1"/>
<protein>
    <submittedName>
        <fullName evidence="1">Cpn60 TCP1 domain containing protein</fullName>
    </submittedName>
</protein>
<dbReference type="InterPro" id="IPR027410">
    <property type="entry name" value="TCP-1-like_intermed_sf"/>
</dbReference>
<dbReference type="Gene3D" id="1.10.560.10">
    <property type="entry name" value="GroEL-like equatorial domain"/>
    <property type="match status" value="1"/>
</dbReference>
<dbReference type="Proteomes" id="UP000030665">
    <property type="component" value="Unassembled WGS sequence"/>
</dbReference>
<proteinExistence type="predicted"/>
<evidence type="ECO:0000313" key="1">
    <source>
        <dbReference type="EMBL" id="CDW59446.1"/>
    </source>
</evidence>
<organism evidence="1 2">
    <name type="scientific">Trichuris trichiura</name>
    <name type="common">Whipworm</name>
    <name type="synonym">Trichocephalus trichiurus</name>
    <dbReference type="NCBI Taxonomy" id="36087"/>
    <lineage>
        <taxon>Eukaryota</taxon>
        <taxon>Metazoa</taxon>
        <taxon>Ecdysozoa</taxon>
        <taxon>Nematoda</taxon>
        <taxon>Enoplea</taxon>
        <taxon>Dorylaimia</taxon>
        <taxon>Trichinellida</taxon>
        <taxon>Trichuridae</taxon>
        <taxon>Trichuris</taxon>
    </lineage>
</organism>
<dbReference type="OrthoDB" id="275057at2759"/>
<sequence length="97" mass="10935">MPDIEVAHPAAKSVIEISRYFLRSIRIRIEILACFIEAAEILNATKPFSKQNIHPVHIIRALQAELTDVVAHCNDKMGSIDINNEEKLLDVVHSCMD</sequence>
<dbReference type="InterPro" id="IPR027413">
    <property type="entry name" value="GROEL-like_equatorial_sf"/>
</dbReference>
<reference evidence="1" key="1">
    <citation type="submission" date="2014-01" db="EMBL/GenBank/DDBJ databases">
        <authorList>
            <person name="Aslett M."/>
        </authorList>
    </citation>
    <scope>NUCLEOTIDE SEQUENCE</scope>
</reference>
<evidence type="ECO:0000313" key="2">
    <source>
        <dbReference type="Proteomes" id="UP000030665"/>
    </source>
</evidence>
<name>A0A077ZGJ1_TRITR</name>
<reference evidence="1" key="2">
    <citation type="submission" date="2014-03" db="EMBL/GenBank/DDBJ databases">
        <title>The whipworm genome and dual-species transcriptomics of an intimate host-pathogen interaction.</title>
        <authorList>
            <person name="Foth B.J."/>
            <person name="Tsai I.J."/>
            <person name="Reid A.J."/>
            <person name="Bancroft A.J."/>
            <person name="Nichol S."/>
            <person name="Tracey A."/>
            <person name="Holroyd N."/>
            <person name="Cotton J.A."/>
            <person name="Stanley E.J."/>
            <person name="Zarowiecki M."/>
            <person name="Liu J.Z."/>
            <person name="Huckvale T."/>
            <person name="Cooper P.J."/>
            <person name="Grencis R.K."/>
            <person name="Berriman M."/>
        </authorList>
    </citation>
    <scope>NUCLEOTIDE SEQUENCE [LARGE SCALE GENOMIC DNA]</scope>
</reference>
<accession>A0A077ZGJ1</accession>
<gene>
    <name evidence="1" type="ORF">TTRE_0000778001</name>
</gene>
<dbReference type="Gene3D" id="3.30.260.10">
    <property type="entry name" value="TCP-1-like chaperonin intermediate domain"/>
    <property type="match status" value="1"/>
</dbReference>
<dbReference type="STRING" id="36087.A0A077ZGJ1"/>